<dbReference type="Proteomes" id="UP000204391">
    <property type="component" value="Chromosome"/>
</dbReference>
<gene>
    <name evidence="1" type="ORF">CFK40_14170</name>
</gene>
<dbReference type="OrthoDB" id="2857147at2"/>
<protein>
    <submittedName>
        <fullName evidence="1">DUF5082 domain-containing protein</fullName>
    </submittedName>
</protein>
<dbReference type="AlphaFoldDB" id="A0A221MIH6"/>
<dbReference type="EMBL" id="CP022437">
    <property type="protein sequence ID" value="ASN07409.1"/>
    <property type="molecule type" value="Genomic_DNA"/>
</dbReference>
<evidence type="ECO:0000313" key="1">
    <source>
        <dbReference type="EMBL" id="ASN07409.1"/>
    </source>
</evidence>
<evidence type="ECO:0000313" key="2">
    <source>
        <dbReference type="Proteomes" id="UP000204391"/>
    </source>
</evidence>
<accession>A0A221MIH6</accession>
<reference evidence="1 2" key="1">
    <citation type="journal article" date="2003" name="Int. J. Syst. Evol. Microbiol.">
        <title>Virgibacillus carmonensis sp. nov., Virgibacillus necropolis sp. nov. and Virgibacillus picturae sp. nov., three novel species isolated from deteriorated mural paintings, transfer of the species of the genus salibacillus to Virgibacillus, as Virgibacillus marismortui comb. nov. and Virgibacillus salexigens comb. nov., and emended description of the genus Virgibacillus.</title>
        <authorList>
            <person name="Heyrman J."/>
            <person name="Logan N.A."/>
            <person name="Busse H.J."/>
            <person name="Balcaen A."/>
            <person name="Lebbe L."/>
            <person name="Rodriguez-Diaz M."/>
            <person name="Swings J."/>
            <person name="De Vos P."/>
        </authorList>
    </citation>
    <scope>NUCLEOTIDE SEQUENCE [LARGE SCALE GENOMIC DNA]</scope>
    <source>
        <strain evidence="1 2">LMG 19488</strain>
    </source>
</reference>
<organism evidence="1 2">
    <name type="scientific">Virgibacillus necropolis</name>
    <dbReference type="NCBI Taxonomy" id="163877"/>
    <lineage>
        <taxon>Bacteria</taxon>
        <taxon>Bacillati</taxon>
        <taxon>Bacillota</taxon>
        <taxon>Bacilli</taxon>
        <taxon>Bacillales</taxon>
        <taxon>Bacillaceae</taxon>
        <taxon>Virgibacillus</taxon>
    </lineage>
</organism>
<proteinExistence type="predicted"/>
<keyword evidence="2" id="KW-1185">Reference proteome</keyword>
<dbReference type="KEGG" id="vne:CFK40_14170"/>
<dbReference type="InterPro" id="IPR031681">
    <property type="entry name" value="YwqH-like"/>
</dbReference>
<name>A0A221MIH6_9BACI</name>
<sequence>MLSDTDFLQSAFAIISSRSSEAEEKLDRLRRAKQNILNEQSSSMSEIRNIHQPTLDALWNGSRANLYDDSRDEAHHTMESIVNDYDHYIQQIEWQITQLNLQKSALGIASSIAHTADELMEQGEEALEELSSTITDLKARLL</sequence>
<dbReference type="Pfam" id="PF16888">
    <property type="entry name" value="YwqH-like"/>
    <property type="match status" value="1"/>
</dbReference>